<reference evidence="2 3" key="1">
    <citation type="journal article" date="2019" name="Nat. Microbiol.">
        <title>Mediterranean grassland soil C-N compound turnover is dependent on rainfall and depth, and is mediated by genomically divergent microorganisms.</title>
        <authorList>
            <person name="Diamond S."/>
            <person name="Andeer P.F."/>
            <person name="Li Z."/>
            <person name="Crits-Christoph A."/>
            <person name="Burstein D."/>
            <person name="Anantharaman K."/>
            <person name="Lane K.R."/>
            <person name="Thomas B.C."/>
            <person name="Pan C."/>
            <person name="Northen T.R."/>
            <person name="Banfield J.F."/>
        </authorList>
    </citation>
    <scope>NUCLEOTIDE SEQUENCE [LARGE SCALE GENOMIC DNA]</scope>
    <source>
        <strain evidence="2">WS_4</strain>
    </source>
</reference>
<sequence length="88" mass="9605">MKGGSISGATVLDIAPTILAIYGLPTARDMDGRPIPGGLDPGIVKRVERETRLETYETARAPGQSEEPLRSPVDEELRERLRSLGYIQ</sequence>
<evidence type="ECO:0000313" key="2">
    <source>
        <dbReference type="EMBL" id="TMQ54609.1"/>
    </source>
</evidence>
<protein>
    <submittedName>
        <fullName evidence="2">Uncharacterized protein</fullName>
    </submittedName>
</protein>
<dbReference type="InterPro" id="IPR017850">
    <property type="entry name" value="Alkaline_phosphatase_core_sf"/>
</dbReference>
<dbReference type="Proteomes" id="UP000319829">
    <property type="component" value="Unassembled WGS sequence"/>
</dbReference>
<evidence type="ECO:0000313" key="3">
    <source>
        <dbReference type="Proteomes" id="UP000319829"/>
    </source>
</evidence>
<gene>
    <name evidence="2" type="ORF">E6K74_05575</name>
</gene>
<name>A0A538ST97_UNCEI</name>
<organism evidence="2 3">
    <name type="scientific">Eiseniibacteriota bacterium</name>
    <dbReference type="NCBI Taxonomy" id="2212470"/>
    <lineage>
        <taxon>Bacteria</taxon>
        <taxon>Candidatus Eiseniibacteriota</taxon>
    </lineage>
</organism>
<dbReference type="EMBL" id="VBOU01000062">
    <property type="protein sequence ID" value="TMQ54609.1"/>
    <property type="molecule type" value="Genomic_DNA"/>
</dbReference>
<dbReference type="AlphaFoldDB" id="A0A538ST97"/>
<evidence type="ECO:0000256" key="1">
    <source>
        <dbReference type="SAM" id="MobiDB-lite"/>
    </source>
</evidence>
<accession>A0A538ST97</accession>
<dbReference type="SUPFAM" id="SSF53649">
    <property type="entry name" value="Alkaline phosphatase-like"/>
    <property type="match status" value="1"/>
</dbReference>
<dbReference type="Gene3D" id="3.40.720.10">
    <property type="entry name" value="Alkaline Phosphatase, subunit A"/>
    <property type="match status" value="1"/>
</dbReference>
<proteinExistence type="predicted"/>
<feature type="region of interest" description="Disordered" evidence="1">
    <location>
        <begin position="55"/>
        <end position="74"/>
    </location>
</feature>
<comment type="caution">
    <text evidence="2">The sequence shown here is derived from an EMBL/GenBank/DDBJ whole genome shotgun (WGS) entry which is preliminary data.</text>
</comment>